<dbReference type="PANTHER" id="PTHR37302">
    <property type="entry name" value="SLR1116 PROTEIN"/>
    <property type="match status" value="1"/>
</dbReference>
<dbReference type="InterPro" id="IPR034660">
    <property type="entry name" value="DinB/YfiT-like"/>
</dbReference>
<dbReference type="Proteomes" id="UP001300261">
    <property type="component" value="Unassembled WGS sequence"/>
</dbReference>
<organism evidence="3 4">
    <name type="scientific">Roseibium salinum</name>
    <dbReference type="NCBI Taxonomy" id="1604349"/>
    <lineage>
        <taxon>Bacteria</taxon>
        <taxon>Pseudomonadati</taxon>
        <taxon>Pseudomonadota</taxon>
        <taxon>Alphaproteobacteria</taxon>
        <taxon>Hyphomicrobiales</taxon>
        <taxon>Stappiaceae</taxon>
        <taxon>Roseibium</taxon>
    </lineage>
</organism>
<dbReference type="RefSeq" id="WP_265965691.1">
    <property type="nucleotide sequence ID" value="NZ_JAPEVI010000003.1"/>
</dbReference>
<evidence type="ECO:0000313" key="4">
    <source>
        <dbReference type="Proteomes" id="UP001300261"/>
    </source>
</evidence>
<dbReference type="EMBL" id="JAPEVI010000003">
    <property type="protein sequence ID" value="MCX2725126.1"/>
    <property type="molecule type" value="Genomic_DNA"/>
</dbReference>
<dbReference type="Pfam" id="PF05163">
    <property type="entry name" value="DinB"/>
    <property type="match status" value="1"/>
</dbReference>
<gene>
    <name evidence="3" type="ORF">ON753_22620</name>
</gene>
<dbReference type="InterPro" id="IPR007837">
    <property type="entry name" value="DinB"/>
</dbReference>
<keyword evidence="2" id="KW-0479">Metal-binding</keyword>
<reference evidence="3 4" key="1">
    <citation type="journal article" date="2016" name="Int. J. Syst. Evol. Microbiol.">
        <title>Labrenzia salina sp. nov., isolated from the rhizosphere of the halophyte Arthrocnemum macrostachyum.</title>
        <authorList>
            <person name="Camacho M."/>
            <person name="Redondo-Gomez S."/>
            <person name="Rodriguez-Llorente I."/>
            <person name="Rohde M."/>
            <person name="Sproer C."/>
            <person name="Schumann P."/>
            <person name="Klenk H.P."/>
            <person name="Montero-Calasanz M.D.C."/>
        </authorList>
    </citation>
    <scope>NUCLEOTIDE SEQUENCE [LARGE SCALE GENOMIC DNA]</scope>
    <source>
        <strain evidence="3 4">DSM 29163</strain>
    </source>
</reference>
<evidence type="ECO:0000313" key="3">
    <source>
        <dbReference type="EMBL" id="MCX2725126.1"/>
    </source>
</evidence>
<dbReference type="Gene3D" id="1.20.120.450">
    <property type="entry name" value="dinb family like domain"/>
    <property type="match status" value="1"/>
</dbReference>
<accession>A0ABT3R7T9</accession>
<dbReference type="PANTHER" id="PTHR37302:SF1">
    <property type="entry name" value="PROTEIN DINB"/>
    <property type="match status" value="1"/>
</dbReference>
<evidence type="ECO:0000256" key="2">
    <source>
        <dbReference type="ARBA" id="ARBA00022723"/>
    </source>
</evidence>
<comment type="caution">
    <text evidence="3">The sequence shown here is derived from an EMBL/GenBank/DDBJ whole genome shotgun (WGS) entry which is preliminary data.</text>
</comment>
<evidence type="ECO:0000256" key="1">
    <source>
        <dbReference type="ARBA" id="ARBA00008635"/>
    </source>
</evidence>
<sequence>MQPDPALFQRMAAYNTWMTDKAYTAAGELSDSERKEDRGAFFKSVHSTLNHILFADRVWMGRFTGRTYETRGMGVDIFDEFDELQAAHLSMCDDIAAFAGQLTPDWLAEPMTWARSTDGVSRERPRWLLVLHMFNHQTHHRGQLSTLLTQAGIDIGVTDLPFMPDLLAGD</sequence>
<protein>
    <submittedName>
        <fullName evidence="3">DinB family protein</fullName>
    </submittedName>
</protein>
<name>A0ABT3R7T9_9HYPH</name>
<dbReference type="SUPFAM" id="SSF109854">
    <property type="entry name" value="DinB/YfiT-like putative metalloenzymes"/>
    <property type="match status" value="1"/>
</dbReference>
<comment type="similarity">
    <text evidence="1">Belongs to the DinB family.</text>
</comment>
<keyword evidence="4" id="KW-1185">Reference proteome</keyword>
<proteinExistence type="inferred from homology"/>